<keyword evidence="1" id="KW-0596">Phosphopantetheine</keyword>
<dbReference type="PROSITE" id="PS52019">
    <property type="entry name" value="PKS_MFAS_DH"/>
    <property type="match status" value="1"/>
</dbReference>
<dbReference type="Gene3D" id="3.10.129.110">
    <property type="entry name" value="Polyketide synthase dehydratase"/>
    <property type="match status" value="1"/>
</dbReference>
<dbReference type="SUPFAM" id="SSF53901">
    <property type="entry name" value="Thiolase-like"/>
    <property type="match status" value="3"/>
</dbReference>
<dbReference type="InterPro" id="IPR014030">
    <property type="entry name" value="Ketoacyl_synth_N"/>
</dbReference>
<dbReference type="InterPro" id="IPR057326">
    <property type="entry name" value="KR_dom"/>
</dbReference>
<evidence type="ECO:0000259" key="8">
    <source>
        <dbReference type="PROSITE" id="PS52019"/>
    </source>
</evidence>
<dbReference type="CDD" id="cd00833">
    <property type="entry name" value="PKS"/>
    <property type="match status" value="1"/>
</dbReference>
<dbReference type="InterPro" id="IPR016039">
    <property type="entry name" value="Thiolase-like"/>
</dbReference>
<comment type="caution">
    <text evidence="9">The sequence shown here is derived from an EMBL/GenBank/DDBJ whole genome shotgun (WGS) entry which is preliminary data.</text>
</comment>
<dbReference type="RefSeq" id="WP_258782848.1">
    <property type="nucleotide sequence ID" value="NZ_JANUGP010000034.1"/>
</dbReference>
<name>A0ABT2BAQ6_9ACTN</name>
<dbReference type="InterPro" id="IPR013968">
    <property type="entry name" value="PKS_KR"/>
</dbReference>
<dbReference type="SUPFAM" id="SSF51735">
    <property type="entry name" value="NAD(P)-binding Rossmann-fold domains"/>
    <property type="match status" value="1"/>
</dbReference>
<evidence type="ECO:0000256" key="5">
    <source>
        <dbReference type="RuleBase" id="RU003694"/>
    </source>
</evidence>
<organism evidence="9 10">
    <name type="scientific">Streptomyces pyxinicus</name>
    <dbReference type="NCBI Taxonomy" id="2970331"/>
    <lineage>
        <taxon>Bacteria</taxon>
        <taxon>Bacillati</taxon>
        <taxon>Actinomycetota</taxon>
        <taxon>Actinomycetes</taxon>
        <taxon>Kitasatosporales</taxon>
        <taxon>Streptomycetaceae</taxon>
        <taxon>Streptomyces</taxon>
    </lineage>
</organism>
<evidence type="ECO:0000256" key="3">
    <source>
        <dbReference type="ARBA" id="ARBA00022679"/>
    </source>
</evidence>
<reference evidence="9 10" key="1">
    <citation type="submission" date="2022-08" db="EMBL/GenBank/DDBJ databases">
        <authorList>
            <person name="Somphong A."/>
            <person name="Phongsopitanun W."/>
        </authorList>
    </citation>
    <scope>NUCLEOTIDE SEQUENCE [LARGE SCALE GENOMIC DNA]</scope>
    <source>
        <strain evidence="9 10">LP11</strain>
    </source>
</reference>
<feature type="region of interest" description="Disordered" evidence="6">
    <location>
        <begin position="795"/>
        <end position="822"/>
    </location>
</feature>
<comment type="similarity">
    <text evidence="5">Belongs to the thiolase-like superfamily. Beta-ketoacyl-ACP synthases family.</text>
</comment>
<dbReference type="Proteomes" id="UP001205612">
    <property type="component" value="Unassembled WGS sequence"/>
</dbReference>
<dbReference type="Pfam" id="PF08659">
    <property type="entry name" value="KR"/>
    <property type="match status" value="1"/>
</dbReference>
<comment type="caution">
    <text evidence="4">Lacks conserved residue(s) required for the propagation of feature annotation.</text>
</comment>
<dbReference type="Pfam" id="PF00109">
    <property type="entry name" value="ketoacyl-synt"/>
    <property type="match status" value="3"/>
</dbReference>
<dbReference type="PANTHER" id="PTHR43775:SF37">
    <property type="entry name" value="SI:DKEY-61P9.11"/>
    <property type="match status" value="1"/>
</dbReference>
<keyword evidence="3 5" id="KW-0808">Transferase</keyword>
<evidence type="ECO:0000256" key="1">
    <source>
        <dbReference type="ARBA" id="ARBA00022450"/>
    </source>
</evidence>
<dbReference type="InterPro" id="IPR020841">
    <property type="entry name" value="PKS_Beta-ketoAc_synthase_dom"/>
</dbReference>
<dbReference type="InterPro" id="IPR050091">
    <property type="entry name" value="PKS_NRPS_Biosynth_Enz"/>
</dbReference>
<dbReference type="Gene3D" id="3.40.47.10">
    <property type="match status" value="2"/>
</dbReference>
<dbReference type="Pfam" id="PF21089">
    <property type="entry name" value="PKS_DH_N"/>
    <property type="match status" value="1"/>
</dbReference>
<dbReference type="InterPro" id="IPR042104">
    <property type="entry name" value="PKS_dehydratase_sf"/>
</dbReference>
<dbReference type="Pfam" id="PF02801">
    <property type="entry name" value="Ketoacyl-synt_C"/>
    <property type="match status" value="1"/>
</dbReference>
<gene>
    <name evidence="9" type="ORF">NX794_31030</name>
</gene>
<dbReference type="InterPro" id="IPR049900">
    <property type="entry name" value="PKS_mFAS_DH"/>
</dbReference>
<evidence type="ECO:0000256" key="4">
    <source>
        <dbReference type="PROSITE-ProRule" id="PRU01363"/>
    </source>
</evidence>
<evidence type="ECO:0000259" key="7">
    <source>
        <dbReference type="PROSITE" id="PS52004"/>
    </source>
</evidence>
<dbReference type="SMART" id="SM00822">
    <property type="entry name" value="PKS_KR"/>
    <property type="match status" value="1"/>
</dbReference>
<feature type="region of interest" description="N-terminal hotdog fold" evidence="4">
    <location>
        <begin position="1348"/>
        <end position="1486"/>
    </location>
</feature>
<feature type="domain" description="PKS/mFAS DH" evidence="8">
    <location>
        <begin position="1348"/>
        <end position="1642"/>
    </location>
</feature>
<keyword evidence="2" id="KW-0597">Phosphoprotein</keyword>
<evidence type="ECO:0000256" key="2">
    <source>
        <dbReference type="ARBA" id="ARBA00022553"/>
    </source>
</evidence>
<feature type="compositionally biased region" description="Acidic residues" evidence="6">
    <location>
        <begin position="799"/>
        <end position="810"/>
    </location>
</feature>
<feature type="domain" description="Ketosynthase family 3 (KS3)" evidence="7">
    <location>
        <begin position="11"/>
        <end position="460"/>
    </location>
</feature>
<dbReference type="PANTHER" id="PTHR43775">
    <property type="entry name" value="FATTY ACID SYNTHASE"/>
    <property type="match status" value="1"/>
</dbReference>
<evidence type="ECO:0000313" key="10">
    <source>
        <dbReference type="Proteomes" id="UP001205612"/>
    </source>
</evidence>
<proteinExistence type="inferred from homology"/>
<sequence length="1664" mass="177840">MSQSRKPAQAGPPVAIVGMGLVLPNASSPAELWDLLHTTRETVSEPSPLRMNLDHFLSSTPADDKLGERAASFLNTFTPHPQLIGDVRSGRWSPAASSPASWLRHCAFQALDGVHVGTGHRSLAAIALSADTVQDLERDSIAIGMRERMAEAVERQGSPAAERAIWTLGEELDRRYAQADRTSIGLTPDALCRQALSGVVPHIDELAVVTATCASGLATVNLAVRQLRDGICDVALCAALHELTPRLMVTLQQAGVLSPSHQVRPFDQKADGTMFGDGAVVLVLKTLERARQDRDSVLAVVAGYGEASDGRGKSISAPNPLGQRRAVERAWQAAGISGSDLGLLIAHGTGTRTGDPVELAALEMALDGGAWPPIITNKAWTGHTGTTSGLVSVAHAVLALQHEEIPAQRFFTALSQTPELNTTPEVPTADIPWPAGADPRLVGISSFGMGGANTHLVLTDSTTSGEDSDPAPAENIVLVGWSSAFPGDFTHQSATDWIAHGGRPPAPHFGDDFPIPDFRELRIPPSVLTKMDRTEIMALRMVGELMDRLGTDAEDLRARTGVLVAHVGHTQAAASHMLRCYLDDSAQAFTHRDDDADVTAAIRDAHASVADTLRTTVAPASSDTIGTSVIASLIAGWTMNYFDLHGPQLAVETGADAGLSALHVAERYLRHNDADLLFVAGLNAHSGLRMDHSTGTAKVGRRAADGGITFALARRSVAERENLPVLATLSAGPGSRSPASVTTAWQEAPLAGSELTYLGADGLLACLNAALTSSTPVHITSQVSSGPYVTINASVAEPDAPDTDSDEEETASGHPRPEHASDVLHCDSIIVSRQHPQWVELPALDRSATARMRQPVPPDTLIVTDIPQAVVELDLPDSARIWSTTALTGDRPHLNVVDPADLDAVRAALPAGIRHLRVITTLTDLGPAWEANELERVLTLHDLTFGALQILNDRFTAGATAAALLLNAVRHDIPHPAVHLFNGLMKTLAVEAPAACAWTVATHSQNLPEALTQLNEEAQADHPLGITVRVPHGRRLCYALQPLDPEPLHTPAFTAVDDTLNTDSVVVVCGGATGITGEIMTTMARYCSPTIYLLGRTPAPAGGSADILVAPPDKPAFLAQQRAERPEATIAELLRDYSKLSKQYNIARQLAELRDHSGNDRVHYLACDLIDAASVNDIIATIQRRHGGIDLLIHAASAAQAGSLANKRLTDFRRGRDTKVRGYLNLRAATADNPPRLWCNFGSFIGFAGWPGEADYASANDFLAGAARWAHSMEDRNEYTINWTAWAEVGIAADNDVRTAMRQLGINEFMTSDEGILWFFRALQDGSRPPVIVHLPASEMSWLLREAPTLSSTRADASVPAVPATPVTASRTFTLDSDRDLAHHMVRGRPLAPSTVVMDMAFRAARQAIPDLEPTGLRDLELDEPVIVLPHRAKTLNSTITRIERHHDHATLHFEVTSDLTHPTTGQPLRQQTHGTGIVEMSADTPSPPVWQPPDPVPQQPVPNPVHIPNLVSYVSGPFVCTSDHRSDTHGASSTIKAPQSQWKDSFTSYIVPVRLLQGLLEMTYLAKATASDIPLLLLQHIKHIDFYTDASEDTLLESNAAGLRVFATPGGDTITVVSETGTVLAQVRGAGGAHIGDFTRDTAAITEHHGRNPDTASSARAAQ</sequence>
<accession>A0ABT2BAQ6</accession>
<evidence type="ECO:0000313" key="9">
    <source>
        <dbReference type="EMBL" id="MCS0605603.1"/>
    </source>
</evidence>
<dbReference type="InterPro" id="IPR020615">
    <property type="entry name" value="Thiolase_acyl_enz_int_AS"/>
</dbReference>
<feature type="region of interest" description="C-terminal hotdog fold" evidence="4">
    <location>
        <begin position="1499"/>
        <end position="1642"/>
    </location>
</feature>
<dbReference type="Gene3D" id="3.40.50.720">
    <property type="entry name" value="NAD(P)-binding Rossmann-like Domain"/>
    <property type="match status" value="1"/>
</dbReference>
<dbReference type="PROSITE" id="PS00098">
    <property type="entry name" value="THIOLASE_1"/>
    <property type="match status" value="1"/>
</dbReference>
<protein>
    <submittedName>
        <fullName evidence="9">SDR family NAD(P)-dependent oxidoreductase</fullName>
    </submittedName>
</protein>
<dbReference type="PROSITE" id="PS52004">
    <property type="entry name" value="KS3_2"/>
    <property type="match status" value="1"/>
</dbReference>
<keyword evidence="10" id="KW-1185">Reference proteome</keyword>
<dbReference type="InterPro" id="IPR014031">
    <property type="entry name" value="Ketoacyl_synth_C"/>
</dbReference>
<dbReference type="InterPro" id="IPR049552">
    <property type="entry name" value="PKS_DH_N"/>
</dbReference>
<dbReference type="EMBL" id="JANUGP010000034">
    <property type="protein sequence ID" value="MCS0605603.1"/>
    <property type="molecule type" value="Genomic_DNA"/>
</dbReference>
<dbReference type="InterPro" id="IPR036291">
    <property type="entry name" value="NAD(P)-bd_dom_sf"/>
</dbReference>
<dbReference type="SMART" id="SM00825">
    <property type="entry name" value="PKS_KS"/>
    <property type="match status" value="1"/>
</dbReference>
<evidence type="ECO:0000256" key="6">
    <source>
        <dbReference type="SAM" id="MobiDB-lite"/>
    </source>
</evidence>